<dbReference type="CDD" id="cd17546">
    <property type="entry name" value="REC_hyHK_CKI1_RcsC-like"/>
    <property type="match status" value="2"/>
</dbReference>
<protein>
    <recommendedName>
        <fullName evidence="3">histidine kinase</fullName>
        <ecNumber evidence="3">2.7.13.3</ecNumber>
    </recommendedName>
</protein>
<dbReference type="PROSITE" id="PS50894">
    <property type="entry name" value="HPT"/>
    <property type="match status" value="1"/>
</dbReference>
<evidence type="ECO:0000256" key="5">
    <source>
        <dbReference type="ARBA" id="ARBA00022553"/>
    </source>
</evidence>
<keyword evidence="8" id="KW-0547">Nucleotide-binding</keyword>
<dbReference type="EC" id="2.7.13.3" evidence="3"/>
<organism evidence="21 22">
    <name type="scientific">Methylotuvimicrobium alcaliphilum (strain DSM 19304 / NCIMB 14124 / VKM B-2133 / 20Z)</name>
    <name type="common">Methylomicrobium alcaliphilum</name>
    <dbReference type="NCBI Taxonomy" id="1091494"/>
    <lineage>
        <taxon>Bacteria</taxon>
        <taxon>Pseudomonadati</taxon>
        <taxon>Pseudomonadota</taxon>
        <taxon>Gammaproteobacteria</taxon>
        <taxon>Methylococcales</taxon>
        <taxon>Methylococcaceae</taxon>
        <taxon>Methylotuvimicrobium</taxon>
    </lineage>
</organism>
<dbReference type="InterPro" id="IPR000014">
    <property type="entry name" value="PAS"/>
</dbReference>
<keyword evidence="9 21" id="KW-0418">Kinase</keyword>
<feature type="domain" description="Histidine kinase" evidence="16">
    <location>
        <begin position="544"/>
        <end position="765"/>
    </location>
</feature>
<evidence type="ECO:0000256" key="9">
    <source>
        <dbReference type="ARBA" id="ARBA00022777"/>
    </source>
</evidence>
<evidence type="ECO:0000256" key="6">
    <source>
        <dbReference type="ARBA" id="ARBA00022679"/>
    </source>
</evidence>
<dbReference type="Gene3D" id="1.20.120.160">
    <property type="entry name" value="HPT domain"/>
    <property type="match status" value="1"/>
</dbReference>
<feature type="modified residue" description="4-aspartylphosphate" evidence="14">
    <location>
        <position position="979"/>
    </location>
</feature>
<name>G4SYL0_META2</name>
<dbReference type="InterPro" id="IPR003594">
    <property type="entry name" value="HATPase_dom"/>
</dbReference>
<evidence type="ECO:0000259" key="20">
    <source>
        <dbReference type="PROSITE" id="PS50894"/>
    </source>
</evidence>
<evidence type="ECO:0000256" key="14">
    <source>
        <dbReference type="PROSITE-ProRule" id="PRU00169"/>
    </source>
</evidence>
<dbReference type="InterPro" id="IPR001610">
    <property type="entry name" value="PAC"/>
</dbReference>
<dbReference type="SUPFAM" id="SSF55785">
    <property type="entry name" value="PYP-like sensor domain (PAS domain)"/>
    <property type="match status" value="1"/>
</dbReference>
<dbReference type="InterPro" id="IPR036890">
    <property type="entry name" value="HATPase_C_sf"/>
</dbReference>
<dbReference type="HOGENOM" id="CLU_006800_0_0_6"/>
<feature type="domain" description="Response regulatory" evidence="17">
    <location>
        <begin position="928"/>
        <end position="1046"/>
    </location>
</feature>
<dbReference type="KEGG" id="mah:MEALZ_1508"/>
<comment type="subcellular location">
    <subcellularLocation>
        <location evidence="2">Cell membrane</location>
        <topology evidence="2">Multi-pass membrane protein</topology>
    </subcellularLocation>
</comment>
<keyword evidence="15" id="KW-0472">Membrane</keyword>
<dbReference type="SMART" id="SM00448">
    <property type="entry name" value="REC"/>
    <property type="match status" value="2"/>
</dbReference>
<dbReference type="Pfam" id="PF01627">
    <property type="entry name" value="Hpt"/>
    <property type="match status" value="1"/>
</dbReference>
<dbReference type="SUPFAM" id="SSF47226">
    <property type="entry name" value="Histidine-containing phosphotransfer domain, HPT domain"/>
    <property type="match status" value="1"/>
</dbReference>
<dbReference type="InterPro" id="IPR011006">
    <property type="entry name" value="CheY-like_superfamily"/>
</dbReference>
<dbReference type="PANTHER" id="PTHR45339:SF5">
    <property type="entry name" value="HISTIDINE KINASE"/>
    <property type="match status" value="1"/>
</dbReference>
<dbReference type="SMART" id="SM00091">
    <property type="entry name" value="PAS"/>
    <property type="match status" value="1"/>
</dbReference>
<dbReference type="GO" id="GO:0005886">
    <property type="term" value="C:plasma membrane"/>
    <property type="evidence" value="ECO:0007669"/>
    <property type="project" value="UniProtKB-SubCell"/>
</dbReference>
<evidence type="ECO:0000256" key="8">
    <source>
        <dbReference type="ARBA" id="ARBA00022741"/>
    </source>
</evidence>
<dbReference type="PROSITE" id="PS50110">
    <property type="entry name" value="RESPONSE_REGULATORY"/>
    <property type="match status" value="2"/>
</dbReference>
<dbReference type="SMART" id="SM00387">
    <property type="entry name" value="HATPase_c"/>
    <property type="match status" value="1"/>
</dbReference>
<dbReference type="PATRIC" id="fig|271065.3.peg.1547"/>
<dbReference type="InterPro" id="IPR000700">
    <property type="entry name" value="PAS-assoc_C"/>
</dbReference>
<feature type="domain" description="PAS" evidence="18">
    <location>
        <begin position="381"/>
        <end position="434"/>
    </location>
</feature>
<dbReference type="Gene3D" id="3.30.565.10">
    <property type="entry name" value="Histidine kinase-like ATPase, C-terminal domain"/>
    <property type="match status" value="1"/>
</dbReference>
<dbReference type="CDD" id="cd16922">
    <property type="entry name" value="HATPase_EvgS-ArcB-TorS-like"/>
    <property type="match status" value="1"/>
</dbReference>
<dbReference type="InterPro" id="IPR001789">
    <property type="entry name" value="Sig_transdc_resp-reg_receiver"/>
</dbReference>
<dbReference type="Gene3D" id="1.10.287.130">
    <property type="match status" value="1"/>
</dbReference>
<dbReference type="CDD" id="cd00130">
    <property type="entry name" value="PAS"/>
    <property type="match status" value="1"/>
</dbReference>
<dbReference type="SUPFAM" id="SSF55874">
    <property type="entry name" value="ATPase domain of HSP90 chaperone/DNA topoisomerase II/histidine kinase"/>
    <property type="match status" value="1"/>
</dbReference>
<reference evidence="22" key="1">
    <citation type="journal article" date="2012" name="J. Bacteriol.">
        <title>Genome sequence of the haloalkaliphilic methanotrophic bacterium Methylomicrobium alcaliphilum 20Z.</title>
        <authorList>
            <person name="Vuilleumier S."/>
            <person name="Khmelenina V.N."/>
            <person name="Bringel F."/>
            <person name="Reshetnikov A.S."/>
            <person name="Lajus A."/>
            <person name="Mangenot S."/>
            <person name="Rouy Z."/>
            <person name="Op den Camp H.J."/>
            <person name="Jetten M.S."/>
            <person name="Dispirito A.A."/>
            <person name="Dunfield P."/>
            <person name="Klotz M.G."/>
            <person name="Semrau J.D."/>
            <person name="Stein L.Y."/>
            <person name="Barbe V."/>
            <person name="Medigue C."/>
            <person name="Trotsenko Y.A."/>
            <person name="Kalyuzhnaya M.G."/>
        </authorList>
    </citation>
    <scope>NUCLEOTIDE SEQUENCE [LARGE SCALE GENOMIC DNA]</scope>
    <source>
        <strain evidence="22">DSM 19304 / NCIMB 14124 / VKM B-2133 / 20Z</strain>
    </source>
</reference>
<proteinExistence type="predicted"/>
<evidence type="ECO:0000256" key="1">
    <source>
        <dbReference type="ARBA" id="ARBA00000085"/>
    </source>
</evidence>
<dbReference type="InterPro" id="IPR004358">
    <property type="entry name" value="Sig_transdc_His_kin-like_C"/>
</dbReference>
<dbReference type="PROSITE" id="PS50109">
    <property type="entry name" value="HIS_KIN"/>
    <property type="match status" value="1"/>
</dbReference>
<sequence length="1181" mass="131804">MNTLLNRSSKHDPYQTTLGRGRFFKDFMLLFLPVSFLVMAGTLLLGESRIHAELSMLMADETIFVELGQGRLDQELAVPIGHLMSLIDENPVRRVYQAPNGSDTSSMQEAFFSLMTRNPIYDKVRWIDEQGIEQVRVNNRRGRPIVVPHDELQAKVDRYFFTDTMLLKQGEIYISPLDLNMDDGRIEIPYKPTIRVSSPVFDVAGKPRGILIINIMAKSMLDAFVQSAGPAIDRLMLVNDEGYWLKSPNAEDEWGFMFQRKATLATRYPQVWEAITRQKKGQIRLDDGLWTWSSVLLTPIQDARLSHNIHWKVISHLPMEKLSTVENNVWSAKVASASVILLLFAIGIGRLIQAKSARALAEKEAALARGEAESATRLQEAQACFQMLFEANASGLLVVDAEGKIVMANPAFENLFGYQVSEVINRPVEILLPEKFRSRHARQRKDYLQNPTTRAMGEGRDLYGTRKDGSIFPIEIGLSPYRSDNQLFVVATIVDISERKRIQDALLRMNETLERNVVERTAELQAAKQEAERLASVKGNFLANMSHEIRTPMNAILGLAYLLEKAELGTDELNLVKKIRIAGRSLLGIINDILDFSKIESGRLEIEHAPFRLSDVLDNLATLMSSIEYSNKVELIMGPAPEGIEFLRGDALRLEQILVNLTSNALKFTQQGSVTISVIKLPPKDGRDYLRFSVRDTGMGIPIEKQAEIFNAFSQEDTSTTRRFGGTGLGLSICRYLVQMMGGELGVNSELGIGSEFWLMLPIERVEPQEYVHPSIAFQNVLIADDHPVAREMLAATVRSLGWTPEVVESGEEVVERMIERARNNKLPDIVLLDWCMPGVNGLEAGKRIRQELGDIADAPIIVIATAHDRDALLREPDVAIADAVLHKPITASSLYNAVSDAKQRRQGERSIQHNNTTPSEKRLNGLNLLLVDDSEINRDMARRILEAEGATVYLADEGHAALQWLRLNPDLADVVLMDIQMPLMDGYEATRQIREVLGLTLLPIVALTAGAFKNQQAAALNAGMNGFIAKPFDVEELIAYLQQYVTGPQVTADSKNEPIASAKKDDSQFPMIDIDRGLNNWGDAATYYKYLQKFAESHGYDGDEIAKMMAQGERESALALAHKLKGTAGNLALIQVWKLAEKIESSLLKDGATIDESIQQLQLILNDTLRGIGRLNGKDK</sequence>
<evidence type="ECO:0000259" key="19">
    <source>
        <dbReference type="PROSITE" id="PS50113"/>
    </source>
</evidence>
<evidence type="ECO:0000256" key="2">
    <source>
        <dbReference type="ARBA" id="ARBA00004651"/>
    </source>
</evidence>
<evidence type="ECO:0000256" key="10">
    <source>
        <dbReference type="ARBA" id="ARBA00022840"/>
    </source>
</evidence>
<feature type="domain" description="Response regulatory" evidence="17">
    <location>
        <begin position="780"/>
        <end position="903"/>
    </location>
</feature>
<evidence type="ECO:0000259" key="16">
    <source>
        <dbReference type="PROSITE" id="PS50109"/>
    </source>
</evidence>
<dbReference type="InterPro" id="IPR008207">
    <property type="entry name" value="Sig_transdc_His_kin_Hpt_dom"/>
</dbReference>
<evidence type="ECO:0000256" key="11">
    <source>
        <dbReference type="ARBA" id="ARBA00022989"/>
    </source>
</evidence>
<dbReference type="GO" id="GO:0005524">
    <property type="term" value="F:ATP binding"/>
    <property type="evidence" value="ECO:0007669"/>
    <property type="project" value="UniProtKB-KW"/>
</dbReference>
<keyword evidence="12" id="KW-0902">Two-component regulatory system</keyword>
<dbReference type="InterPro" id="IPR003661">
    <property type="entry name" value="HisK_dim/P_dom"/>
</dbReference>
<dbReference type="SUPFAM" id="SSF52172">
    <property type="entry name" value="CheY-like"/>
    <property type="match status" value="2"/>
</dbReference>
<evidence type="ECO:0000256" key="12">
    <source>
        <dbReference type="ARBA" id="ARBA00023012"/>
    </source>
</evidence>
<dbReference type="PROSITE" id="PS50112">
    <property type="entry name" value="PAS"/>
    <property type="match status" value="1"/>
</dbReference>
<feature type="transmembrane region" description="Helical" evidence="15">
    <location>
        <begin position="27"/>
        <end position="46"/>
    </location>
</feature>
<dbReference type="FunFam" id="3.30.565.10:FF:000010">
    <property type="entry name" value="Sensor histidine kinase RcsC"/>
    <property type="match status" value="1"/>
</dbReference>
<dbReference type="InterPro" id="IPR029151">
    <property type="entry name" value="Sensor-like_sf"/>
</dbReference>
<dbReference type="CDD" id="cd00082">
    <property type="entry name" value="HisKA"/>
    <property type="match status" value="1"/>
</dbReference>
<dbReference type="SUPFAM" id="SSF47384">
    <property type="entry name" value="Homodimeric domain of signal transducing histidine kinase"/>
    <property type="match status" value="1"/>
</dbReference>
<feature type="domain" description="HPt" evidence="20">
    <location>
        <begin position="1084"/>
        <end position="1181"/>
    </location>
</feature>
<dbReference type="Pfam" id="PF21623">
    <property type="entry name" value="HK_sensor_dom_bact"/>
    <property type="match status" value="1"/>
</dbReference>
<keyword evidence="5 14" id="KW-0597">Phosphoprotein</keyword>
<accession>G4SYL0</accession>
<dbReference type="SMART" id="SM00388">
    <property type="entry name" value="HisKA"/>
    <property type="match status" value="1"/>
</dbReference>
<keyword evidence="4" id="KW-1003">Cell membrane</keyword>
<keyword evidence="7 15" id="KW-0812">Transmembrane</keyword>
<dbReference type="PRINTS" id="PR00344">
    <property type="entry name" value="BCTRLSENSOR"/>
</dbReference>
<feature type="modified residue" description="4-aspartylphosphate" evidence="14">
    <location>
        <position position="834"/>
    </location>
</feature>
<dbReference type="Gene3D" id="3.40.50.2300">
    <property type="match status" value="2"/>
</dbReference>
<dbReference type="Gene3D" id="3.30.450.20">
    <property type="entry name" value="PAS domain"/>
    <property type="match status" value="3"/>
</dbReference>
<feature type="domain" description="PAC" evidence="19">
    <location>
        <begin position="458"/>
        <end position="508"/>
    </location>
</feature>
<keyword evidence="6 21" id="KW-0808">Transferase</keyword>
<dbReference type="AlphaFoldDB" id="G4SYL0"/>
<dbReference type="InterPro" id="IPR048760">
    <property type="entry name" value="VP0354-like_sensor_dom"/>
</dbReference>
<dbReference type="PROSITE" id="PS50113">
    <property type="entry name" value="PAC"/>
    <property type="match status" value="1"/>
</dbReference>
<dbReference type="InterPro" id="IPR036097">
    <property type="entry name" value="HisK_dim/P_sf"/>
</dbReference>
<keyword evidence="22" id="KW-1185">Reference proteome</keyword>
<dbReference type="NCBIfam" id="TIGR00229">
    <property type="entry name" value="sensory_box"/>
    <property type="match status" value="1"/>
</dbReference>
<dbReference type="EMBL" id="FO082060">
    <property type="protein sequence ID" value="CCE23196.1"/>
    <property type="molecule type" value="Genomic_DNA"/>
</dbReference>
<dbReference type="SUPFAM" id="SSF103190">
    <property type="entry name" value="Sensory domain-like"/>
    <property type="match status" value="2"/>
</dbReference>
<dbReference type="SMART" id="SM00086">
    <property type="entry name" value="PAC"/>
    <property type="match status" value="1"/>
</dbReference>
<dbReference type="Pfam" id="PF13426">
    <property type="entry name" value="PAS_9"/>
    <property type="match status" value="1"/>
</dbReference>
<dbReference type="Pfam" id="PF00512">
    <property type="entry name" value="HisKA"/>
    <property type="match status" value="1"/>
</dbReference>
<dbReference type="Proteomes" id="UP000008315">
    <property type="component" value="Chromosome"/>
</dbReference>
<evidence type="ECO:0000256" key="13">
    <source>
        <dbReference type="PROSITE-ProRule" id="PRU00110"/>
    </source>
</evidence>
<keyword evidence="10" id="KW-0067">ATP-binding</keyword>
<dbReference type="Pfam" id="PF00072">
    <property type="entry name" value="Response_reg"/>
    <property type="match status" value="2"/>
</dbReference>
<dbReference type="RefSeq" id="WP_014147990.1">
    <property type="nucleotide sequence ID" value="NC_016112.1"/>
</dbReference>
<feature type="modified residue" description="Phosphohistidine" evidence="13">
    <location>
        <position position="1123"/>
    </location>
</feature>
<evidence type="ECO:0000256" key="7">
    <source>
        <dbReference type="ARBA" id="ARBA00022692"/>
    </source>
</evidence>
<evidence type="ECO:0000313" key="22">
    <source>
        <dbReference type="Proteomes" id="UP000008315"/>
    </source>
</evidence>
<dbReference type="CDD" id="cd18773">
    <property type="entry name" value="PDC1_HK_sensor"/>
    <property type="match status" value="1"/>
</dbReference>
<evidence type="ECO:0000313" key="21">
    <source>
        <dbReference type="EMBL" id="CCE23196.1"/>
    </source>
</evidence>
<evidence type="ECO:0000256" key="4">
    <source>
        <dbReference type="ARBA" id="ARBA00022475"/>
    </source>
</evidence>
<dbReference type="InterPro" id="IPR005467">
    <property type="entry name" value="His_kinase_dom"/>
</dbReference>
<gene>
    <name evidence="21" type="ordered locus">MEALZ_1508</name>
</gene>
<dbReference type="InterPro" id="IPR036641">
    <property type="entry name" value="HPT_dom_sf"/>
</dbReference>
<evidence type="ECO:0000256" key="15">
    <source>
        <dbReference type="SAM" id="Phobius"/>
    </source>
</evidence>
<comment type="catalytic activity">
    <reaction evidence="1">
        <text>ATP + protein L-histidine = ADP + protein N-phospho-L-histidine.</text>
        <dbReference type="EC" id="2.7.13.3"/>
    </reaction>
</comment>
<evidence type="ECO:0000259" key="18">
    <source>
        <dbReference type="PROSITE" id="PS50112"/>
    </source>
</evidence>
<evidence type="ECO:0000256" key="3">
    <source>
        <dbReference type="ARBA" id="ARBA00012438"/>
    </source>
</evidence>
<dbReference type="InterPro" id="IPR035965">
    <property type="entry name" value="PAS-like_dom_sf"/>
</dbReference>
<dbReference type="GO" id="GO:0000155">
    <property type="term" value="F:phosphorelay sensor kinase activity"/>
    <property type="evidence" value="ECO:0007669"/>
    <property type="project" value="InterPro"/>
</dbReference>
<evidence type="ECO:0000259" key="17">
    <source>
        <dbReference type="PROSITE" id="PS50110"/>
    </source>
</evidence>
<dbReference type="PANTHER" id="PTHR45339">
    <property type="entry name" value="HYBRID SIGNAL TRANSDUCTION HISTIDINE KINASE J"/>
    <property type="match status" value="1"/>
</dbReference>
<dbReference type="Pfam" id="PF02518">
    <property type="entry name" value="HATPase_c"/>
    <property type="match status" value="1"/>
</dbReference>
<dbReference type="STRING" id="1091494.MEALZ_1508"/>
<keyword evidence="11 15" id="KW-1133">Transmembrane helix</keyword>